<dbReference type="Gene3D" id="3.40.50.300">
    <property type="entry name" value="P-loop containing nucleotide triphosphate hydrolases"/>
    <property type="match status" value="1"/>
</dbReference>
<dbReference type="PANTHER" id="PTHR43581">
    <property type="entry name" value="ATP/GTP PHOSPHATASE"/>
    <property type="match status" value="1"/>
</dbReference>
<organism evidence="2 3">
    <name type="scientific">Pseudoalteromonas rubra</name>
    <dbReference type="NCBI Taxonomy" id="43658"/>
    <lineage>
        <taxon>Bacteria</taxon>
        <taxon>Pseudomonadati</taxon>
        <taxon>Pseudomonadota</taxon>
        <taxon>Gammaproteobacteria</taxon>
        <taxon>Alteromonadales</taxon>
        <taxon>Pseudoalteromonadaceae</taxon>
        <taxon>Pseudoalteromonas</taxon>
    </lineage>
</organism>
<keyword evidence="3" id="KW-1185">Reference proteome</keyword>
<gene>
    <name evidence="2" type="ORF">TW77_11450</name>
</gene>
<evidence type="ECO:0000259" key="1">
    <source>
        <dbReference type="Pfam" id="PF13304"/>
    </source>
</evidence>
<sequence>MIHDFKLENYGPIVSAQGQGLGKINLILGENSTGKTFLLKALYSAIRSHEEANKGNSYQDFAEVLSEKLYWTFQVDKIGDIVTKGDSKRLMTCISLADNSSLMFGFGKDTTKKVSPTHNNLSQRSSNSVFLPPKEVLSLMDVIYKTTEIDKIFGFDATYSDLVAALKIPTQRGRNHSAFADSRQRLENVFSGKVEFDGKSNSWVYKKGNTKFSIMAAAEGVKKIAILDTLLGNRFLDRDSIVFIDEPESALHPTAIIELLDIISVLAQAGIQFFLATHSYYVIKKLVLIAQAHQMPIPTFMANATDGTWQQSCLLKDGLPDNEIINESVRLFEAEFEGVQSV</sequence>
<name>A0A0F4QNV1_9GAMM</name>
<dbReference type="GO" id="GO:0005524">
    <property type="term" value="F:ATP binding"/>
    <property type="evidence" value="ECO:0007669"/>
    <property type="project" value="InterPro"/>
</dbReference>
<accession>A0A0F4QNV1</accession>
<protein>
    <submittedName>
        <fullName evidence="2">ATPase</fullName>
    </submittedName>
</protein>
<dbReference type="CDD" id="cd00267">
    <property type="entry name" value="ABC_ATPase"/>
    <property type="match status" value="1"/>
</dbReference>
<evidence type="ECO:0000313" key="2">
    <source>
        <dbReference type="EMBL" id="KJZ08984.1"/>
    </source>
</evidence>
<dbReference type="InterPro" id="IPR003959">
    <property type="entry name" value="ATPase_AAA_core"/>
</dbReference>
<dbReference type="RefSeq" id="WP_046005109.1">
    <property type="nucleotide sequence ID" value="NZ_JXYA01000023.1"/>
</dbReference>
<reference evidence="2 3" key="1">
    <citation type="journal article" date="2015" name="BMC Genomics">
        <title>Genome mining reveals unlocked bioactive potential of marine Gram-negative bacteria.</title>
        <authorList>
            <person name="Machado H."/>
            <person name="Sonnenschein E.C."/>
            <person name="Melchiorsen J."/>
            <person name="Gram L."/>
        </authorList>
    </citation>
    <scope>NUCLEOTIDE SEQUENCE [LARGE SCALE GENOMIC DNA]</scope>
    <source>
        <strain evidence="2 3">S2471</strain>
    </source>
</reference>
<evidence type="ECO:0000313" key="3">
    <source>
        <dbReference type="Proteomes" id="UP000033452"/>
    </source>
</evidence>
<dbReference type="PATRIC" id="fig|43658.5.peg.2420"/>
<dbReference type="SUPFAM" id="SSF52540">
    <property type="entry name" value="P-loop containing nucleoside triphosphate hydrolases"/>
    <property type="match status" value="1"/>
</dbReference>
<dbReference type="PANTHER" id="PTHR43581:SF4">
    <property type="entry name" value="ATP_GTP PHOSPHATASE"/>
    <property type="match status" value="1"/>
</dbReference>
<dbReference type="Pfam" id="PF13304">
    <property type="entry name" value="AAA_21"/>
    <property type="match status" value="1"/>
</dbReference>
<proteinExistence type="predicted"/>
<dbReference type="Proteomes" id="UP000033452">
    <property type="component" value="Unassembled WGS sequence"/>
</dbReference>
<feature type="domain" description="ATPase AAA-type core" evidence="1">
    <location>
        <begin position="177"/>
        <end position="283"/>
    </location>
</feature>
<dbReference type="InterPro" id="IPR051396">
    <property type="entry name" value="Bact_Antivir_Def_Nuclease"/>
</dbReference>
<dbReference type="EMBL" id="JXYA01000023">
    <property type="protein sequence ID" value="KJZ08984.1"/>
    <property type="molecule type" value="Genomic_DNA"/>
</dbReference>
<dbReference type="AlphaFoldDB" id="A0A0F4QNV1"/>
<comment type="caution">
    <text evidence="2">The sequence shown here is derived from an EMBL/GenBank/DDBJ whole genome shotgun (WGS) entry which is preliminary data.</text>
</comment>
<dbReference type="GO" id="GO:0016887">
    <property type="term" value="F:ATP hydrolysis activity"/>
    <property type="evidence" value="ECO:0007669"/>
    <property type="project" value="InterPro"/>
</dbReference>
<dbReference type="OrthoDB" id="9815944at2"/>
<dbReference type="InterPro" id="IPR027417">
    <property type="entry name" value="P-loop_NTPase"/>
</dbReference>